<dbReference type="OrthoDB" id="5912516at2759"/>
<dbReference type="EMBL" id="JYDL01000020">
    <property type="protein sequence ID" value="KRX24100.1"/>
    <property type="molecule type" value="Genomic_DNA"/>
</dbReference>
<evidence type="ECO:0000313" key="2">
    <source>
        <dbReference type="EMBL" id="KRX24100.1"/>
    </source>
</evidence>
<dbReference type="AlphaFoldDB" id="A0A0V0SBI8"/>
<keyword evidence="1" id="KW-0732">Signal</keyword>
<accession>A0A0V0SBI8</accession>
<evidence type="ECO:0000256" key="1">
    <source>
        <dbReference type="SAM" id="SignalP"/>
    </source>
</evidence>
<dbReference type="Proteomes" id="UP000054630">
    <property type="component" value="Unassembled WGS sequence"/>
</dbReference>
<organism evidence="2 3">
    <name type="scientific">Trichinella nelsoni</name>
    <dbReference type="NCBI Taxonomy" id="6336"/>
    <lineage>
        <taxon>Eukaryota</taxon>
        <taxon>Metazoa</taxon>
        <taxon>Ecdysozoa</taxon>
        <taxon>Nematoda</taxon>
        <taxon>Enoplea</taxon>
        <taxon>Dorylaimia</taxon>
        <taxon>Trichinellida</taxon>
        <taxon>Trichinellidae</taxon>
        <taxon>Trichinella</taxon>
    </lineage>
</organism>
<sequence>MSSGFCFFHNYCITAAFLLAVSLFCIQSADASYFVFTSHRNEPRPAHVKSLGSLVENLAVICSAMKNGDFDEAQLVKEKLHLLGLEEICKTLEKRQLLTAMVRRGSPYYTISNSDDYPLFEEQ</sequence>
<gene>
    <name evidence="2" type="ORF">T07_6994</name>
</gene>
<reference evidence="2 3" key="1">
    <citation type="submission" date="2015-01" db="EMBL/GenBank/DDBJ databases">
        <title>Evolution of Trichinella species and genotypes.</title>
        <authorList>
            <person name="Korhonen P.K."/>
            <person name="Edoardo P."/>
            <person name="Giuseppe L.R."/>
            <person name="Gasser R.B."/>
        </authorList>
    </citation>
    <scope>NUCLEOTIDE SEQUENCE [LARGE SCALE GENOMIC DNA]</scope>
    <source>
        <strain evidence="2">ISS37</strain>
    </source>
</reference>
<comment type="caution">
    <text evidence="2">The sequence shown here is derived from an EMBL/GenBank/DDBJ whole genome shotgun (WGS) entry which is preliminary data.</text>
</comment>
<feature type="signal peptide" evidence="1">
    <location>
        <begin position="1"/>
        <end position="31"/>
    </location>
</feature>
<proteinExistence type="predicted"/>
<feature type="chain" id="PRO_5006868471" evidence="1">
    <location>
        <begin position="32"/>
        <end position="123"/>
    </location>
</feature>
<evidence type="ECO:0000313" key="3">
    <source>
        <dbReference type="Proteomes" id="UP000054630"/>
    </source>
</evidence>
<keyword evidence="3" id="KW-1185">Reference proteome</keyword>
<name>A0A0V0SBI8_9BILA</name>
<protein>
    <submittedName>
        <fullName evidence="2">Uncharacterized protein</fullName>
    </submittedName>
</protein>